<evidence type="ECO:0000313" key="11">
    <source>
        <dbReference type="Proteomes" id="UP000319257"/>
    </source>
</evidence>
<dbReference type="PANTHER" id="PTHR13220:SF11">
    <property type="entry name" value="TIMELESS-INTERACTING PROTEIN"/>
    <property type="match status" value="1"/>
</dbReference>
<protein>
    <recommendedName>
        <fullName evidence="7">Chromosome segregation in meiosis protein</fullName>
    </recommendedName>
</protein>
<evidence type="ECO:0000256" key="2">
    <source>
        <dbReference type="ARBA" id="ARBA00006075"/>
    </source>
</evidence>
<comment type="similarity">
    <text evidence="2 7">Belongs to the CSM3 family.</text>
</comment>
<dbReference type="GO" id="GO:0031298">
    <property type="term" value="C:replication fork protection complex"/>
    <property type="evidence" value="ECO:0007669"/>
    <property type="project" value="TreeGrafter"/>
</dbReference>
<comment type="caution">
    <text evidence="10">The sequence shown here is derived from an EMBL/GenBank/DDBJ whole genome shotgun (WGS) entry which is preliminary data.</text>
</comment>
<accession>A0A507AN60</accession>
<dbReference type="EMBL" id="SKBQ01000004">
    <property type="protein sequence ID" value="TPX11332.1"/>
    <property type="molecule type" value="Genomic_DNA"/>
</dbReference>
<keyword evidence="4" id="KW-0236">DNA replication inhibitor</keyword>
<evidence type="ECO:0000259" key="9">
    <source>
        <dbReference type="Pfam" id="PF07962"/>
    </source>
</evidence>
<keyword evidence="3 7" id="KW-0227">DNA damage</keyword>
<dbReference type="GO" id="GO:0000076">
    <property type="term" value="P:DNA replication checkpoint signaling"/>
    <property type="evidence" value="ECO:0007669"/>
    <property type="project" value="UniProtKB-UniRule"/>
</dbReference>
<dbReference type="PANTHER" id="PTHR13220">
    <property type="entry name" value="TIMELESS INTERACTING-RELATED"/>
    <property type="match status" value="1"/>
</dbReference>
<evidence type="ECO:0000256" key="3">
    <source>
        <dbReference type="ARBA" id="ARBA00022763"/>
    </source>
</evidence>
<comment type="function">
    <text evidence="7">Plays an important role in the control of DNA replication and the maintenance of replication fork stability.</text>
</comment>
<feature type="region of interest" description="Disordered" evidence="8">
    <location>
        <begin position="1"/>
        <end position="53"/>
    </location>
</feature>
<dbReference type="STRING" id="1093900.A0A507AN60"/>
<evidence type="ECO:0000256" key="8">
    <source>
        <dbReference type="SAM" id="MobiDB-lite"/>
    </source>
</evidence>
<dbReference type="GO" id="GO:0006974">
    <property type="term" value="P:DNA damage response"/>
    <property type="evidence" value="ECO:0007669"/>
    <property type="project" value="UniProtKB-KW"/>
</dbReference>
<evidence type="ECO:0000256" key="4">
    <source>
        <dbReference type="ARBA" id="ARBA00022880"/>
    </source>
</evidence>
<feature type="domain" description="Chromosome segregation in meiosis protein 3" evidence="9">
    <location>
        <begin position="66"/>
        <end position="147"/>
    </location>
</feature>
<dbReference type="Pfam" id="PF07962">
    <property type="entry name" value="Swi3"/>
    <property type="match status" value="1"/>
</dbReference>
<dbReference type="AlphaFoldDB" id="A0A507AN60"/>
<dbReference type="FunCoup" id="A0A507AN60">
    <property type="interactions" value="226"/>
</dbReference>
<evidence type="ECO:0000313" key="10">
    <source>
        <dbReference type="EMBL" id="TPX11332.1"/>
    </source>
</evidence>
<dbReference type="InParanoid" id="A0A507AN60"/>
<reference evidence="10 11" key="1">
    <citation type="submission" date="2019-06" db="EMBL/GenBank/DDBJ databases">
        <title>Draft genome sequence of the filamentous fungus Phialemoniopsis curvata isolated from diesel fuel.</title>
        <authorList>
            <person name="Varaljay V.A."/>
            <person name="Lyon W.J."/>
            <person name="Crouch A.L."/>
            <person name="Drake C.E."/>
            <person name="Hollomon J.M."/>
            <person name="Nadeau L.J."/>
            <person name="Nunn H.S."/>
            <person name="Stevenson B.S."/>
            <person name="Bojanowski C.L."/>
            <person name="Crookes-Goodson W.J."/>
        </authorList>
    </citation>
    <scope>NUCLEOTIDE SEQUENCE [LARGE SCALE GENOMIC DNA]</scope>
    <source>
        <strain evidence="10 11">D216</strain>
    </source>
</reference>
<dbReference type="RefSeq" id="XP_030993043.1">
    <property type="nucleotide sequence ID" value="XM_031134281.1"/>
</dbReference>
<evidence type="ECO:0000256" key="5">
    <source>
        <dbReference type="ARBA" id="ARBA00023242"/>
    </source>
</evidence>
<keyword evidence="11" id="KW-1185">Reference proteome</keyword>
<dbReference type="GO" id="GO:0003677">
    <property type="term" value="F:DNA binding"/>
    <property type="evidence" value="ECO:0007669"/>
    <property type="project" value="TreeGrafter"/>
</dbReference>
<sequence length="364" mass="39342">MAPKPSAQRRARSPQQDRIDNYLFDDVDPFATPEPETQSSKPKDGQGLGIEEEVTVAKRARVPRVKLDETRLLSEAGIPKLRKKARDLKLKGKGHEFSDAARLLSFYQVWLDDLFPKAKFLDALAMVEKAGHKTTMHKERMDWINEGKPKPADDLAYEADEAPADTEPTRIAPVFEKASSGRPKTPAVDDPFDEEDLYAATPGARRLGTAPATNGAGSRGGEPDEDDLDALMAEAEAHQSTSGNGPSTSIFGSGRTDPQTRKAIAEEDDLDALMAEAEAQGEERMRGQPPTEKSKTSLFGPGRPQQPAPATGDDPDDLDALMAEAEAQTGPSERTGSASQNKTAGPSDSFADEEEALAEMDGLW</sequence>
<keyword evidence="6 7" id="KW-0131">Cell cycle</keyword>
<dbReference type="InterPro" id="IPR040038">
    <property type="entry name" value="TIPIN/Csm3/Swi3"/>
</dbReference>
<feature type="compositionally biased region" description="Polar residues" evidence="8">
    <location>
        <begin position="329"/>
        <end position="346"/>
    </location>
</feature>
<evidence type="ECO:0000256" key="7">
    <source>
        <dbReference type="RuleBase" id="RU366049"/>
    </source>
</evidence>
<dbReference type="GO" id="GO:0031297">
    <property type="term" value="P:replication fork processing"/>
    <property type="evidence" value="ECO:0007669"/>
    <property type="project" value="UniProtKB-UniRule"/>
</dbReference>
<feature type="compositionally biased region" description="Polar residues" evidence="8">
    <location>
        <begin position="238"/>
        <end position="251"/>
    </location>
</feature>
<evidence type="ECO:0000256" key="6">
    <source>
        <dbReference type="ARBA" id="ARBA00023306"/>
    </source>
</evidence>
<dbReference type="GeneID" id="41968597"/>
<dbReference type="Proteomes" id="UP000319257">
    <property type="component" value="Unassembled WGS sequence"/>
</dbReference>
<keyword evidence="5 7" id="KW-0539">Nucleus</keyword>
<evidence type="ECO:0000256" key="1">
    <source>
        <dbReference type="ARBA" id="ARBA00004123"/>
    </source>
</evidence>
<feature type="region of interest" description="Disordered" evidence="8">
    <location>
        <begin position="160"/>
        <end position="364"/>
    </location>
</feature>
<gene>
    <name evidence="10" type="ORF">E0L32_001150</name>
</gene>
<dbReference type="InterPro" id="IPR012923">
    <property type="entry name" value="Csm3"/>
</dbReference>
<proteinExistence type="inferred from homology"/>
<dbReference type="GO" id="GO:0043111">
    <property type="term" value="P:replication fork arrest"/>
    <property type="evidence" value="ECO:0007669"/>
    <property type="project" value="TreeGrafter"/>
</dbReference>
<dbReference type="OrthoDB" id="437078at2759"/>
<name>A0A507AN60_9PEZI</name>
<comment type="subcellular location">
    <subcellularLocation>
        <location evidence="1 7">Nucleus</location>
    </subcellularLocation>
</comment>
<organism evidence="10 11">
    <name type="scientific">Thyridium curvatum</name>
    <dbReference type="NCBI Taxonomy" id="1093900"/>
    <lineage>
        <taxon>Eukaryota</taxon>
        <taxon>Fungi</taxon>
        <taxon>Dikarya</taxon>
        <taxon>Ascomycota</taxon>
        <taxon>Pezizomycotina</taxon>
        <taxon>Sordariomycetes</taxon>
        <taxon>Sordariomycetidae</taxon>
        <taxon>Thyridiales</taxon>
        <taxon>Thyridiaceae</taxon>
        <taxon>Thyridium</taxon>
    </lineage>
</organism>